<evidence type="ECO:0000313" key="3">
    <source>
        <dbReference type="Proteomes" id="UP000327424"/>
    </source>
</evidence>
<feature type="chain" id="PRO_5023830211" description="Porin" evidence="1">
    <location>
        <begin position="22"/>
        <end position="387"/>
    </location>
</feature>
<dbReference type="Gene3D" id="2.40.160.10">
    <property type="entry name" value="Porin"/>
    <property type="match status" value="1"/>
</dbReference>
<dbReference type="SUPFAM" id="SSF56935">
    <property type="entry name" value="Porins"/>
    <property type="match status" value="1"/>
</dbReference>
<evidence type="ECO:0008006" key="4">
    <source>
        <dbReference type="Google" id="ProtNLM"/>
    </source>
</evidence>
<name>A0A5J6WP61_MORMI</name>
<organism evidence="2 3">
    <name type="scientific">Moritella marina ATCC 15381</name>
    <dbReference type="NCBI Taxonomy" id="1202962"/>
    <lineage>
        <taxon>Bacteria</taxon>
        <taxon>Pseudomonadati</taxon>
        <taxon>Pseudomonadota</taxon>
        <taxon>Gammaproteobacteria</taxon>
        <taxon>Alteromonadales</taxon>
        <taxon>Moritellaceae</taxon>
        <taxon>Moritella</taxon>
    </lineage>
</organism>
<reference evidence="2 3" key="1">
    <citation type="submission" date="2019-09" db="EMBL/GenBank/DDBJ databases">
        <title>Hybrid Assembly of the complete Genome of the Deep-Sea Bacterium Moritella marina from long Nanopore and Illumina reads.</title>
        <authorList>
            <person name="Magin S."/>
            <person name="Georgoulis A."/>
            <person name="Papadimitriou K."/>
            <person name="Iliakis G."/>
            <person name="Vorgias C.E."/>
        </authorList>
    </citation>
    <scope>NUCLEOTIDE SEQUENCE [LARGE SCALE GENOMIC DNA]</scope>
    <source>
        <strain evidence="2 3">MP-1</strain>
    </source>
</reference>
<dbReference type="Proteomes" id="UP000327424">
    <property type="component" value="Chromosome"/>
</dbReference>
<dbReference type="InterPro" id="IPR023614">
    <property type="entry name" value="Porin_dom_sf"/>
</dbReference>
<evidence type="ECO:0000256" key="1">
    <source>
        <dbReference type="SAM" id="SignalP"/>
    </source>
</evidence>
<dbReference type="OrthoDB" id="197869at2"/>
<dbReference type="EMBL" id="CP044399">
    <property type="protein sequence ID" value="QFI39936.1"/>
    <property type="molecule type" value="Genomic_DNA"/>
</dbReference>
<dbReference type="RefSeq" id="WP_019442195.1">
    <property type="nucleotide sequence ID" value="NZ_ALOE01000026.1"/>
</dbReference>
<dbReference type="KEGG" id="mmaa:FR932_20005"/>
<feature type="signal peptide" evidence="1">
    <location>
        <begin position="1"/>
        <end position="21"/>
    </location>
</feature>
<evidence type="ECO:0000313" key="2">
    <source>
        <dbReference type="EMBL" id="QFI39936.1"/>
    </source>
</evidence>
<keyword evidence="1" id="KW-0732">Signal</keyword>
<dbReference type="AlphaFoldDB" id="A0A5J6WP61"/>
<accession>A0A5J6WP61</accession>
<sequence>MKKVFTLLPLAAVCATQFAYAATDAERLAQVEQELAMLQEQSSYDSLEDRMTINGFFTGKMVTANNDAGFDNATTTPNFADGSKLGLQGTFALTDQTQVVAQLVGRGSDDWTPEMEWAFLSHDFDNGFVARVGRLRLPLYMYSDFLEVGYAQPWATPPADVYTIAPITSFNGVDVTYERDLGDATLALQASYGSDKSSGDDNSVEEDVDFKDISGLSATLSYEDWVFRTTYFQTELNSKLTFNNDQGQFIGAGVSYDNGSLIAISEYTISKVEGAYADTESAYITLGYRVEAFTPYVSYSYLKTTDDEKRIANSPQSAALNWQRSTYSVGTRYDISANLALKLDVTYAGNFGDTTGALSSNISETNGMDTQEFDDTIVYTISFDAVF</sequence>
<keyword evidence="3" id="KW-1185">Reference proteome</keyword>
<gene>
    <name evidence="2" type="ORF">FR932_20005</name>
</gene>
<proteinExistence type="predicted"/>
<protein>
    <recommendedName>
        <fullName evidence="4">Porin</fullName>
    </recommendedName>
</protein>